<evidence type="ECO:0000313" key="4">
    <source>
        <dbReference type="Proteomes" id="UP001050975"/>
    </source>
</evidence>
<dbReference type="Pfam" id="PF20434">
    <property type="entry name" value="BD-FAE"/>
    <property type="match status" value="1"/>
</dbReference>
<evidence type="ECO:0000259" key="2">
    <source>
        <dbReference type="Pfam" id="PF20434"/>
    </source>
</evidence>
<feature type="domain" description="BD-FAE-like" evidence="2">
    <location>
        <begin position="50"/>
        <end position="276"/>
    </location>
</feature>
<comment type="caution">
    <text evidence="3">The sequence shown here is derived from an EMBL/GenBank/DDBJ whole genome shotgun (WGS) entry which is preliminary data.</text>
</comment>
<dbReference type="SUPFAM" id="SSF53474">
    <property type="entry name" value="alpha/beta-Hydrolases"/>
    <property type="match status" value="1"/>
</dbReference>
<reference evidence="3" key="1">
    <citation type="submission" date="2019-10" db="EMBL/GenBank/DDBJ databases">
        <title>Draft genome sequece of Microseira wollei NIES-4236.</title>
        <authorList>
            <person name="Yamaguchi H."/>
            <person name="Suzuki S."/>
            <person name="Kawachi M."/>
        </authorList>
    </citation>
    <scope>NUCLEOTIDE SEQUENCE</scope>
    <source>
        <strain evidence="3">NIES-4236</strain>
    </source>
</reference>
<dbReference type="AlphaFoldDB" id="A0AAV3X803"/>
<dbReference type="EMBL" id="BLAY01000018">
    <property type="protein sequence ID" value="GET36795.1"/>
    <property type="molecule type" value="Genomic_DNA"/>
</dbReference>
<evidence type="ECO:0000256" key="1">
    <source>
        <dbReference type="ARBA" id="ARBA00022801"/>
    </source>
</evidence>
<keyword evidence="4" id="KW-1185">Reference proteome</keyword>
<dbReference type="InterPro" id="IPR050300">
    <property type="entry name" value="GDXG_lipolytic_enzyme"/>
</dbReference>
<protein>
    <recommendedName>
        <fullName evidence="2">BD-FAE-like domain-containing protein</fullName>
    </recommendedName>
</protein>
<gene>
    <name evidence="3" type="ORF">MiSe_15470</name>
</gene>
<dbReference type="Proteomes" id="UP001050975">
    <property type="component" value="Unassembled WGS sequence"/>
</dbReference>
<dbReference type="InterPro" id="IPR029058">
    <property type="entry name" value="AB_hydrolase_fold"/>
</dbReference>
<organism evidence="3 4">
    <name type="scientific">Microseira wollei NIES-4236</name>
    <dbReference type="NCBI Taxonomy" id="2530354"/>
    <lineage>
        <taxon>Bacteria</taxon>
        <taxon>Bacillati</taxon>
        <taxon>Cyanobacteriota</taxon>
        <taxon>Cyanophyceae</taxon>
        <taxon>Oscillatoriophycideae</taxon>
        <taxon>Aerosakkonematales</taxon>
        <taxon>Aerosakkonemataceae</taxon>
        <taxon>Microseira</taxon>
    </lineage>
</organism>
<dbReference type="PROSITE" id="PS51257">
    <property type="entry name" value="PROKAR_LIPOPROTEIN"/>
    <property type="match status" value="1"/>
</dbReference>
<dbReference type="PANTHER" id="PTHR48081">
    <property type="entry name" value="AB HYDROLASE SUPERFAMILY PROTEIN C4A8.06C"/>
    <property type="match status" value="1"/>
</dbReference>
<dbReference type="InterPro" id="IPR049492">
    <property type="entry name" value="BD-FAE-like_dom"/>
</dbReference>
<dbReference type="PANTHER" id="PTHR48081:SF13">
    <property type="entry name" value="ALPHA_BETA HYDROLASE"/>
    <property type="match status" value="1"/>
</dbReference>
<evidence type="ECO:0000313" key="3">
    <source>
        <dbReference type="EMBL" id="GET36795.1"/>
    </source>
</evidence>
<dbReference type="Gene3D" id="3.40.50.1820">
    <property type="entry name" value="alpha/beta hydrolase"/>
    <property type="match status" value="1"/>
</dbReference>
<sequence>MISKHSCLFNLGLAILLLVSGCDRPTKIATYKDLEYSSYETKQGKQKLLLDLFVPEEKSSQPLPVLIYIHGGGWVAGSKDLCLKNIQKRQGMQKFMGRGYALACINYRFSDRALFPAQIQDVKTAVRWLKQNADRYNLNQDKIGAWGESAGGHLSALLATSAGVKELEGNPKNPQFSSRIQAVVNFYGPTDFTKVPPAFEQPYTPALEKYKQRPWYHYTKVTNRLLGGAVSKKLKLATLANPITHIDTQDPPFLIAHGALDDIVPLSQSELLVKALQAKGVEVTFIQEPKRGHYFGGDKGEYFAPKYIDMMLKFFDTHLKDRR</sequence>
<dbReference type="GO" id="GO:0016787">
    <property type="term" value="F:hydrolase activity"/>
    <property type="evidence" value="ECO:0007669"/>
    <property type="project" value="UniProtKB-KW"/>
</dbReference>
<dbReference type="RefSeq" id="WP_226577130.1">
    <property type="nucleotide sequence ID" value="NZ_BLAY01000018.1"/>
</dbReference>
<keyword evidence="1" id="KW-0378">Hydrolase</keyword>
<name>A0AAV3X803_9CYAN</name>
<accession>A0AAV3X803</accession>
<proteinExistence type="predicted"/>